<evidence type="ECO:0000256" key="1">
    <source>
        <dbReference type="ARBA" id="ARBA00022744"/>
    </source>
</evidence>
<evidence type="ECO:0000256" key="3">
    <source>
        <dbReference type="ARBA" id="ARBA00023054"/>
    </source>
</evidence>
<keyword evidence="2" id="KW-0403">Intermediate filament</keyword>
<dbReference type="Gene3D" id="1.20.5.170">
    <property type="match status" value="1"/>
</dbReference>
<gene>
    <name evidence="6" type="ORF">PLEPLA_LOCUS30461</name>
</gene>
<dbReference type="InterPro" id="IPR039008">
    <property type="entry name" value="IF_rod_dom"/>
</dbReference>
<keyword evidence="1" id="KW-0416">Keratin</keyword>
<dbReference type="GO" id="GO:0005882">
    <property type="term" value="C:intermediate filament"/>
    <property type="evidence" value="ECO:0007669"/>
    <property type="project" value="UniProtKB-KW"/>
</dbReference>
<dbReference type="Proteomes" id="UP001153269">
    <property type="component" value="Unassembled WGS sequence"/>
</dbReference>
<proteinExistence type="predicted"/>
<dbReference type="PRINTS" id="PR01248">
    <property type="entry name" value="TYPE1KERATIN"/>
</dbReference>
<comment type="caution">
    <text evidence="6">The sequence shown here is derived from an EMBL/GenBank/DDBJ whole genome shotgun (WGS) entry which is preliminary data.</text>
</comment>
<organism evidence="6 7">
    <name type="scientific">Pleuronectes platessa</name>
    <name type="common">European plaice</name>
    <dbReference type="NCBI Taxonomy" id="8262"/>
    <lineage>
        <taxon>Eukaryota</taxon>
        <taxon>Metazoa</taxon>
        <taxon>Chordata</taxon>
        <taxon>Craniata</taxon>
        <taxon>Vertebrata</taxon>
        <taxon>Euteleostomi</taxon>
        <taxon>Actinopterygii</taxon>
        <taxon>Neopterygii</taxon>
        <taxon>Teleostei</taxon>
        <taxon>Neoteleostei</taxon>
        <taxon>Acanthomorphata</taxon>
        <taxon>Carangaria</taxon>
        <taxon>Pleuronectiformes</taxon>
        <taxon>Pleuronectoidei</taxon>
        <taxon>Pleuronectidae</taxon>
        <taxon>Pleuronectes</taxon>
    </lineage>
</organism>
<dbReference type="InterPro" id="IPR002957">
    <property type="entry name" value="Keratin_I"/>
</dbReference>
<dbReference type="PANTHER" id="PTHR23239:SF180">
    <property type="entry name" value="KERATIN, TYPE I CYTOSKELETAL 17"/>
    <property type="match status" value="1"/>
</dbReference>
<dbReference type="PANTHER" id="PTHR23239">
    <property type="entry name" value="INTERMEDIATE FILAMENT"/>
    <property type="match status" value="1"/>
</dbReference>
<dbReference type="FunFam" id="1.20.5.500:FF:000001">
    <property type="entry name" value="Type II keratin 23"/>
    <property type="match status" value="1"/>
</dbReference>
<dbReference type="AlphaFoldDB" id="A0A9N7V4N3"/>
<dbReference type="Gene3D" id="1.20.5.500">
    <property type="entry name" value="Single helix bin"/>
    <property type="match status" value="1"/>
</dbReference>
<keyword evidence="3 4" id="KW-0175">Coiled coil</keyword>
<protein>
    <recommendedName>
        <fullName evidence="5">IF rod domain-containing protein</fullName>
    </recommendedName>
</protein>
<reference evidence="6" key="1">
    <citation type="submission" date="2020-03" db="EMBL/GenBank/DDBJ databases">
        <authorList>
            <person name="Weist P."/>
        </authorList>
    </citation>
    <scope>NUCLEOTIDE SEQUENCE</scope>
</reference>
<dbReference type="SMART" id="SM01391">
    <property type="entry name" value="Filament"/>
    <property type="match status" value="1"/>
</dbReference>
<evidence type="ECO:0000313" key="6">
    <source>
        <dbReference type="EMBL" id="CAB1442742.1"/>
    </source>
</evidence>
<feature type="coiled-coil region" evidence="4">
    <location>
        <begin position="163"/>
        <end position="190"/>
    </location>
</feature>
<dbReference type="FunFam" id="1.20.5.170:FF:000002">
    <property type="entry name" value="Type I keratin KA11"/>
    <property type="match status" value="1"/>
</dbReference>
<dbReference type="PROSITE" id="PS51842">
    <property type="entry name" value="IF_ROD_2"/>
    <property type="match status" value="1"/>
</dbReference>
<feature type="domain" description="IF rod" evidence="5">
    <location>
        <begin position="54"/>
        <end position="364"/>
    </location>
</feature>
<dbReference type="Gene3D" id="1.20.5.1160">
    <property type="entry name" value="Vasodilator-stimulated phosphoprotein"/>
    <property type="match status" value="1"/>
</dbReference>
<dbReference type="SUPFAM" id="SSF64593">
    <property type="entry name" value="Intermediate filament protein, coiled coil region"/>
    <property type="match status" value="2"/>
</dbReference>
<evidence type="ECO:0000259" key="5">
    <source>
        <dbReference type="PROSITE" id="PS51842"/>
    </source>
</evidence>
<evidence type="ECO:0000256" key="2">
    <source>
        <dbReference type="ARBA" id="ARBA00022754"/>
    </source>
</evidence>
<dbReference type="Pfam" id="PF00038">
    <property type="entry name" value="Filament"/>
    <property type="match status" value="1"/>
</dbReference>
<dbReference type="EMBL" id="CADEAL010002913">
    <property type="protein sequence ID" value="CAB1442742.1"/>
    <property type="molecule type" value="Genomic_DNA"/>
</dbReference>
<sequence>MSLRSKSYGQKTMSVYGGAGGHGTRISSSSMNYGSPARGFDLTDGLDLHVSANEKATMQNLNDRLSSYLEKVRTLESKNDQLDKQIKEWYLSRTIVSHDHTRFFVIIEDLKDKIRVASRVNAKIILDIDNAKLAADDFKMKYENELAMRMAVEADISGLKRVLDDMNMARMDLESQYESLKDELIMLKRNHEEEMLLMRGQIGGTVNVSVDASPSPDLNKVMDEIREHYEGAICKNRKELESWYQTKLTVVEQDVMTNTESLTMSRTEIRDLKSTLQRLQIELQSNSSMKSSLENTLGDTQARYSAQLASLQAMVTSLESQLSQLHASIATTKQDYDMLLDLKTRLELEIAEYRRLLDGEDESTRQVVTKVITVVETLVDGKVVGSSKTVDVEVDEIE</sequence>
<dbReference type="GO" id="GO:0005198">
    <property type="term" value="F:structural molecule activity"/>
    <property type="evidence" value="ECO:0007669"/>
    <property type="project" value="InterPro"/>
</dbReference>
<dbReference type="FunFam" id="1.20.5.1160:FF:000002">
    <property type="entry name" value="Type I keratin 10"/>
    <property type="match status" value="1"/>
</dbReference>
<name>A0A9N7V4N3_PLEPL</name>
<feature type="coiled-coil region" evidence="4">
    <location>
        <begin position="51"/>
        <end position="85"/>
    </location>
</feature>
<keyword evidence="7" id="KW-1185">Reference proteome</keyword>
<accession>A0A9N7V4N3</accession>
<evidence type="ECO:0000256" key="4">
    <source>
        <dbReference type="SAM" id="Coils"/>
    </source>
</evidence>
<evidence type="ECO:0000313" key="7">
    <source>
        <dbReference type="Proteomes" id="UP001153269"/>
    </source>
</evidence>